<gene>
    <name evidence="1" type="ORF">HD600_001867</name>
</gene>
<dbReference type="Gene3D" id="3.40.50.2000">
    <property type="entry name" value="Glycogen Phosphorylase B"/>
    <property type="match status" value="1"/>
</dbReference>
<dbReference type="Proteomes" id="UP000517712">
    <property type="component" value="Unassembled WGS sequence"/>
</dbReference>
<proteinExistence type="predicted"/>
<evidence type="ECO:0008006" key="3">
    <source>
        <dbReference type="Google" id="ProtNLM"/>
    </source>
</evidence>
<sequence length="530" mass="57639">MTPVVQTADAAIRRSGAIVDRLIDVAVSRARARRFSSAAQWARTAANYAMTNASGQLRSTRLEVTIDLIAARALPVSPPRRPLGDRRRVLHVLSEAAEIGGLTRLAARWITHEETSVSSVAVTRQTHVTASLEAAVRRSGGEVHALGSGDPVRSAGRLRGLSAEFDTIVCHLQPDDPIPALAFGAGYGGPPVAVFNHADHLFLLAPTRATTIVDFRPVGQALSIRARGYLPQACFMLPLLVPDDGNGTQASGASDDGQVVAVTVARPVKFQDTALAPTFAGIVAEALERHPNIVVRAVGPRPEEAPWPELQRRYPARVQAVGPVSDPMPYLRSADVYIDTFPFSSLTSLLEASSLSLPVLTLDAHHGLRRAFGIADFVADDSDRPADLDGFLARLGDLVSGPEERRAGGERARRSYELMVPSDEWARNVRDLYEVLDERVRDGRMLGESAAPLYDEELAHYHRGLLAIEQRVPLLWTMIGYLPGFDDRERAWLSARITLVRAVQKVARTLRLPVEGAERLLVPAPREGRS</sequence>
<accession>A0A7W9CD41</accession>
<dbReference type="SUPFAM" id="SSF53756">
    <property type="entry name" value="UDP-Glycosyltransferase/glycogen phosphorylase"/>
    <property type="match status" value="1"/>
</dbReference>
<protein>
    <recommendedName>
        <fullName evidence="3">Glycosyl transferase family 1</fullName>
    </recommendedName>
</protein>
<organism evidence="1 2">
    <name type="scientific">Microbacterium ginsengiterrae</name>
    <dbReference type="NCBI Taxonomy" id="546115"/>
    <lineage>
        <taxon>Bacteria</taxon>
        <taxon>Bacillati</taxon>
        <taxon>Actinomycetota</taxon>
        <taxon>Actinomycetes</taxon>
        <taxon>Micrococcales</taxon>
        <taxon>Microbacteriaceae</taxon>
        <taxon>Microbacterium</taxon>
    </lineage>
</organism>
<evidence type="ECO:0000313" key="1">
    <source>
        <dbReference type="EMBL" id="MBB5743370.1"/>
    </source>
</evidence>
<dbReference type="RefSeq" id="WP_184283208.1">
    <property type="nucleotide sequence ID" value="NZ_BAAAPG010000001.1"/>
</dbReference>
<dbReference type="EMBL" id="JACHMU010000001">
    <property type="protein sequence ID" value="MBB5743370.1"/>
    <property type="molecule type" value="Genomic_DNA"/>
</dbReference>
<keyword evidence="2" id="KW-1185">Reference proteome</keyword>
<evidence type="ECO:0000313" key="2">
    <source>
        <dbReference type="Proteomes" id="UP000517712"/>
    </source>
</evidence>
<comment type="caution">
    <text evidence="1">The sequence shown here is derived from an EMBL/GenBank/DDBJ whole genome shotgun (WGS) entry which is preliminary data.</text>
</comment>
<name>A0A7W9CD41_9MICO</name>
<reference evidence="1 2" key="1">
    <citation type="submission" date="2020-08" db="EMBL/GenBank/DDBJ databases">
        <title>Sequencing the genomes of 1000 actinobacteria strains.</title>
        <authorList>
            <person name="Klenk H.-P."/>
        </authorList>
    </citation>
    <scope>NUCLEOTIDE SEQUENCE [LARGE SCALE GENOMIC DNA]</scope>
    <source>
        <strain evidence="1 2">DSM 24823</strain>
    </source>
</reference>
<dbReference type="AlphaFoldDB" id="A0A7W9CD41"/>